<keyword evidence="2" id="KW-1185">Reference proteome</keyword>
<evidence type="ECO:0000313" key="1">
    <source>
        <dbReference type="EMBL" id="AIQ60659.1"/>
    </source>
</evidence>
<protein>
    <submittedName>
        <fullName evidence="1">Uncharacterized protein</fullName>
    </submittedName>
</protein>
<dbReference type="KEGG" id="pbd:PBOR_29765"/>
<organism evidence="1 2">
    <name type="scientific">Paenibacillus borealis</name>
    <dbReference type="NCBI Taxonomy" id="160799"/>
    <lineage>
        <taxon>Bacteria</taxon>
        <taxon>Bacillati</taxon>
        <taxon>Bacillota</taxon>
        <taxon>Bacilli</taxon>
        <taxon>Bacillales</taxon>
        <taxon>Paenibacillaceae</taxon>
        <taxon>Paenibacillus</taxon>
    </lineage>
</organism>
<dbReference type="Proteomes" id="UP000029518">
    <property type="component" value="Chromosome"/>
</dbReference>
<dbReference type="EMBL" id="CP009285">
    <property type="protein sequence ID" value="AIQ60659.1"/>
    <property type="molecule type" value="Genomic_DNA"/>
</dbReference>
<name>A0A089MW54_PAEBO</name>
<sequence>MMNVTNILDCVDWQRSEAQWLYEKYFMRFDKLVFDFAKIPKNTYLFKTEELATTKVFVTELFRELIEDYQLPGLDFSVVYDSEFTYTEAEQRMDQGQAVGSGKWRMQFDEEGEFWLGELTLELKYRWGRPVYIPPILLGYSWHEVEKCEIDSFNW</sequence>
<proteinExistence type="predicted"/>
<gene>
    <name evidence="1" type="ORF">PBOR_29765</name>
</gene>
<dbReference type="HOGENOM" id="CLU_1693724_0_0_9"/>
<evidence type="ECO:0000313" key="2">
    <source>
        <dbReference type="Proteomes" id="UP000029518"/>
    </source>
</evidence>
<dbReference type="AlphaFoldDB" id="A0A089MW54"/>
<reference evidence="1" key="1">
    <citation type="submission" date="2014-08" db="EMBL/GenBank/DDBJ databases">
        <title>Comparative genomics of the Paenibacillus odorifer group.</title>
        <authorList>
            <person name="den Bakker H.C."/>
            <person name="Tsai Y.-C.Y.-C."/>
            <person name="Martin N."/>
            <person name="Korlach J."/>
            <person name="Wiedmann M."/>
        </authorList>
    </citation>
    <scope>NUCLEOTIDE SEQUENCE [LARGE SCALE GENOMIC DNA]</scope>
    <source>
        <strain evidence="1">DSM 13188</strain>
    </source>
</reference>
<accession>A0A089MW54</accession>